<dbReference type="Pfam" id="PF24883">
    <property type="entry name" value="NPHP3_N"/>
    <property type="match status" value="1"/>
</dbReference>
<gene>
    <name evidence="6" type="ORF">PAC_03411</name>
</gene>
<dbReference type="SUPFAM" id="SSF52540">
    <property type="entry name" value="P-loop containing nucleoside triphosphate hydrolases"/>
    <property type="match status" value="1"/>
</dbReference>
<proteinExistence type="predicted"/>
<keyword evidence="1" id="KW-0677">Repeat</keyword>
<dbReference type="OrthoDB" id="4062651at2759"/>
<evidence type="ECO:0000256" key="3">
    <source>
        <dbReference type="SAM" id="MobiDB-lite"/>
    </source>
</evidence>
<dbReference type="EMBL" id="FJOG01000004">
    <property type="protein sequence ID" value="CZR53532.1"/>
    <property type="molecule type" value="Genomic_DNA"/>
</dbReference>
<dbReference type="SUPFAM" id="SSF48403">
    <property type="entry name" value="Ankyrin repeat"/>
    <property type="match status" value="1"/>
</dbReference>
<name>A0A1L7WL69_9HELO</name>
<dbReference type="InterPro" id="IPR010730">
    <property type="entry name" value="HET"/>
</dbReference>
<feature type="repeat" description="ANK" evidence="2">
    <location>
        <begin position="849"/>
        <end position="881"/>
    </location>
</feature>
<evidence type="ECO:0000313" key="6">
    <source>
        <dbReference type="EMBL" id="CZR53532.1"/>
    </source>
</evidence>
<dbReference type="InterPro" id="IPR027417">
    <property type="entry name" value="P-loop_NTPase"/>
</dbReference>
<keyword evidence="7" id="KW-1185">Reference proteome</keyword>
<organism evidence="6 7">
    <name type="scientific">Phialocephala subalpina</name>
    <dbReference type="NCBI Taxonomy" id="576137"/>
    <lineage>
        <taxon>Eukaryota</taxon>
        <taxon>Fungi</taxon>
        <taxon>Dikarya</taxon>
        <taxon>Ascomycota</taxon>
        <taxon>Pezizomycotina</taxon>
        <taxon>Leotiomycetes</taxon>
        <taxon>Helotiales</taxon>
        <taxon>Mollisiaceae</taxon>
        <taxon>Phialocephala</taxon>
        <taxon>Phialocephala fortinii species complex</taxon>
    </lineage>
</organism>
<feature type="compositionally biased region" description="Acidic residues" evidence="3">
    <location>
        <begin position="919"/>
        <end position="935"/>
    </location>
</feature>
<dbReference type="STRING" id="576137.A0A1L7WL69"/>
<dbReference type="Gene3D" id="3.40.50.300">
    <property type="entry name" value="P-loop containing nucleotide triphosphate hydrolases"/>
    <property type="match status" value="1"/>
</dbReference>
<feature type="domain" description="Nephrocystin 3-like N-terminal" evidence="5">
    <location>
        <begin position="337"/>
        <end position="503"/>
    </location>
</feature>
<evidence type="ECO:0000259" key="4">
    <source>
        <dbReference type="Pfam" id="PF06985"/>
    </source>
</evidence>
<reference evidence="6 7" key="1">
    <citation type="submission" date="2016-03" db="EMBL/GenBank/DDBJ databases">
        <authorList>
            <person name="Ploux O."/>
        </authorList>
    </citation>
    <scope>NUCLEOTIDE SEQUENCE [LARGE SCALE GENOMIC DNA]</scope>
    <source>
        <strain evidence="6 7">UAMH 11012</strain>
    </source>
</reference>
<evidence type="ECO:0000256" key="1">
    <source>
        <dbReference type="ARBA" id="ARBA00022737"/>
    </source>
</evidence>
<dbReference type="AlphaFoldDB" id="A0A1L7WL69"/>
<evidence type="ECO:0000256" key="2">
    <source>
        <dbReference type="PROSITE-ProRule" id="PRU00023"/>
    </source>
</evidence>
<evidence type="ECO:0000313" key="7">
    <source>
        <dbReference type="Proteomes" id="UP000184330"/>
    </source>
</evidence>
<dbReference type="Proteomes" id="UP000184330">
    <property type="component" value="Unassembled WGS sequence"/>
</dbReference>
<sequence>MAVAGSIFKGAAVALNCEEGDDDKEVTLRDLAEGFGNTKAGYRKIQFCAERAVHDGLLHFWVDTYCINKSNNTELSEAINSMFRWYYNATKCYVYLSDVSTNNHNQNNLSLQSWEAAFRKSRWFTRGWTLQELIAPPSVEFFSLEGKRLGDKKSLERQVREVTGLALRALQGSALFEFSVAERMSWAEKRETKREEDKAYSLLGIFDIHMPLIYGEGIKNAFRRLREEIDKCSSIDHLRLLSSEIYTQGDNSLNGLPFAVDAPFNSYQRQHEPACLDNTRVDILHEKNAQAQDAIRDQMRMIQDDRNTRKKYEILNWISKQSYIQRHHAIQCARAEGTGGWLLEQEEYKRWRDDTFSSNGLWCHGIQGSGKTVLTSVVIDELQSSLAGEECPVAFWYFDYQDQDNQTPSNMISAILRQVAATISKLPEILVDAHKKFHDSSLPMHELQNLLIDIIKTSGHAHRTYIIIDALDECDESRHRRVVLDFIQRLKQILSVRIFVTSRQRPHDINAVFHAYSQIEIEAHESDLMRYMYQEIRAANVEDFVDEKFATEIIDTIDRESSITRLAHYSVQEYLTEHSQRLFMNAEASLAGTCIRYLLFDTFRDGPWEDKHQILELIQRNPFLAYAASFWGIHVQKSETDPHIQNLTVDFFQHHNGVAAAYQVTQVLKQRKEIYWCSEECLSLTPLHISSHFGLETMTRILLDKTNLAVDATTNMGTTPLIKAASRGHVLIVNMLLQKGADLYLENWYGNALHCAAEAGQSNTITELIRHGMSPNSCAGDYERTPLDCTLDNDHAAAFETLINLEADIYVPNECGLTVFQEAIRHNCVKIFDLILRRGWADLEALSAEGFAAIHYAVMGQNTTTLVRLLDAGADVNSRDQDMFTALQLAKQDSSAAGKEIVTLLLARGAIDSLDSNVEGEENMDVDGGDAEMLVEDPARQAPCP</sequence>
<dbReference type="PANTHER" id="PTHR10622:SF11">
    <property type="entry name" value="HET-DOMAIN-CONTAINING PROTEIN"/>
    <property type="match status" value="1"/>
</dbReference>
<feature type="domain" description="Heterokaryon incompatibility" evidence="4">
    <location>
        <begin position="55"/>
        <end position="104"/>
    </location>
</feature>
<dbReference type="InterPro" id="IPR002110">
    <property type="entry name" value="Ankyrin_rpt"/>
</dbReference>
<feature type="region of interest" description="Disordered" evidence="3">
    <location>
        <begin position="919"/>
        <end position="945"/>
    </location>
</feature>
<dbReference type="InterPro" id="IPR036770">
    <property type="entry name" value="Ankyrin_rpt-contain_sf"/>
</dbReference>
<keyword evidence="2" id="KW-0040">ANK repeat</keyword>
<dbReference type="PROSITE" id="PS50297">
    <property type="entry name" value="ANK_REP_REGION"/>
    <property type="match status" value="2"/>
</dbReference>
<evidence type="ECO:0000259" key="5">
    <source>
        <dbReference type="Pfam" id="PF24883"/>
    </source>
</evidence>
<dbReference type="Pfam" id="PF06985">
    <property type="entry name" value="HET"/>
    <property type="match status" value="1"/>
</dbReference>
<accession>A0A1L7WL69</accession>
<dbReference type="Pfam" id="PF12796">
    <property type="entry name" value="Ank_2"/>
    <property type="match status" value="2"/>
</dbReference>
<dbReference type="PANTHER" id="PTHR10622">
    <property type="entry name" value="HET DOMAIN-CONTAINING PROTEIN"/>
    <property type="match status" value="1"/>
</dbReference>
<dbReference type="SMART" id="SM00248">
    <property type="entry name" value="ANK"/>
    <property type="match status" value="7"/>
</dbReference>
<dbReference type="InterPro" id="IPR056884">
    <property type="entry name" value="NPHP3-like_N"/>
</dbReference>
<protein>
    <submittedName>
        <fullName evidence="6">Uncharacterized protein</fullName>
    </submittedName>
</protein>
<dbReference type="Gene3D" id="1.25.40.20">
    <property type="entry name" value="Ankyrin repeat-containing domain"/>
    <property type="match status" value="1"/>
</dbReference>
<dbReference type="PROSITE" id="PS50088">
    <property type="entry name" value="ANK_REPEAT"/>
    <property type="match status" value="2"/>
</dbReference>
<feature type="repeat" description="ANK" evidence="2">
    <location>
        <begin position="716"/>
        <end position="748"/>
    </location>
</feature>